<comment type="caution">
    <text evidence="2">The sequence shown here is derived from an EMBL/GenBank/DDBJ whole genome shotgun (WGS) entry which is preliminary data.</text>
</comment>
<keyword evidence="1" id="KW-0732">Signal</keyword>
<dbReference type="EMBL" id="JBHTIU010000021">
    <property type="protein sequence ID" value="MFD0868675.1"/>
    <property type="molecule type" value="Genomic_DNA"/>
</dbReference>
<dbReference type="InterPro" id="IPR050490">
    <property type="entry name" value="Bact_solute-bd_prot1"/>
</dbReference>
<feature type="chain" id="PRO_5046951189" evidence="1">
    <location>
        <begin position="29"/>
        <end position="444"/>
    </location>
</feature>
<evidence type="ECO:0000313" key="3">
    <source>
        <dbReference type="Proteomes" id="UP001597120"/>
    </source>
</evidence>
<keyword evidence="3" id="KW-1185">Reference proteome</keyword>
<dbReference type="Pfam" id="PF01547">
    <property type="entry name" value="SBP_bac_1"/>
    <property type="match status" value="1"/>
</dbReference>
<dbReference type="SUPFAM" id="SSF53850">
    <property type="entry name" value="Periplasmic binding protein-like II"/>
    <property type="match status" value="1"/>
</dbReference>
<feature type="signal peptide" evidence="1">
    <location>
        <begin position="1"/>
        <end position="28"/>
    </location>
</feature>
<dbReference type="InterPro" id="IPR006059">
    <property type="entry name" value="SBP"/>
</dbReference>
<dbReference type="PROSITE" id="PS51257">
    <property type="entry name" value="PROKAR_LIPOPROTEIN"/>
    <property type="match status" value="1"/>
</dbReference>
<accession>A0ABW3D5I4</accession>
<dbReference type="Gene3D" id="3.40.190.10">
    <property type="entry name" value="Periplasmic binding protein-like II"/>
    <property type="match status" value="2"/>
</dbReference>
<name>A0ABW3D5I4_9BACL</name>
<protein>
    <submittedName>
        <fullName evidence="2">ABC transporter substrate-binding protein</fullName>
    </submittedName>
</protein>
<organism evidence="2 3">
    <name type="scientific">Paenibacillus residui</name>
    <dbReference type="NCBI Taxonomy" id="629724"/>
    <lineage>
        <taxon>Bacteria</taxon>
        <taxon>Bacillati</taxon>
        <taxon>Bacillota</taxon>
        <taxon>Bacilli</taxon>
        <taxon>Bacillales</taxon>
        <taxon>Paenibacillaceae</taxon>
        <taxon>Paenibacillus</taxon>
    </lineage>
</organism>
<reference evidence="3" key="1">
    <citation type="journal article" date="2019" name="Int. J. Syst. Evol. Microbiol.">
        <title>The Global Catalogue of Microorganisms (GCM) 10K type strain sequencing project: providing services to taxonomists for standard genome sequencing and annotation.</title>
        <authorList>
            <consortium name="The Broad Institute Genomics Platform"/>
            <consortium name="The Broad Institute Genome Sequencing Center for Infectious Disease"/>
            <person name="Wu L."/>
            <person name="Ma J."/>
        </authorList>
    </citation>
    <scope>NUCLEOTIDE SEQUENCE [LARGE SCALE GENOMIC DNA]</scope>
    <source>
        <strain evidence="3">CCUG 57263</strain>
    </source>
</reference>
<dbReference type="PANTHER" id="PTHR43649">
    <property type="entry name" value="ARABINOSE-BINDING PROTEIN-RELATED"/>
    <property type="match status" value="1"/>
</dbReference>
<dbReference type="RefSeq" id="WP_379286752.1">
    <property type="nucleotide sequence ID" value="NZ_JBHTIU010000021.1"/>
</dbReference>
<sequence>MTRSRMKRLFCAAIGLTLLMGLTACATAWPRNRAPDSAAGPPEPTVLTFMHNWSGPSKVSTVYMERLRQFERENPDIRIAQEAIASAQYKIKLGTHSAGRKLPDLSVVWPGSRLIPLVDSGLLMPIDDIIGEWEELLPPDALQGFTVHGQTYALPAIQNFDDIIYYNKSYLLKAGYKDFPDSYGEFKEMLVRLKELGITPIGLGNKDKWPLSSAYVSIITDRINGPSFLQGVASGERAFTESGFVRVLSVIGELAEMEVWNEDMNSIDAIQVLERFLQGEVAMVISNSSYNAKLRIDNPNGTQVGVALFPRFAEGRGDPARSAGNIQMGIAVNSRLDPAKKEAAFRFLKFFYDESFYRSLLMENILVPARLEIPEDADPSLREIIGLTGNGTAPILDSVVPLSVKDAVETGLVAIVKGQAAPEEAAQEMQRVMDQWLNDNRAAD</sequence>
<gene>
    <name evidence="2" type="ORF">ACFQ03_05900</name>
</gene>
<proteinExistence type="predicted"/>
<dbReference type="Proteomes" id="UP001597120">
    <property type="component" value="Unassembled WGS sequence"/>
</dbReference>
<evidence type="ECO:0000256" key="1">
    <source>
        <dbReference type="SAM" id="SignalP"/>
    </source>
</evidence>
<dbReference type="PANTHER" id="PTHR43649:SF14">
    <property type="entry name" value="BLR3389 PROTEIN"/>
    <property type="match status" value="1"/>
</dbReference>
<evidence type="ECO:0000313" key="2">
    <source>
        <dbReference type="EMBL" id="MFD0868675.1"/>
    </source>
</evidence>